<gene>
    <name evidence="1" type="ORF">MPEBLZ_01220</name>
</gene>
<protein>
    <recommendedName>
        <fullName evidence="3">DUF356 domain-containing protein</fullName>
    </recommendedName>
</protein>
<dbReference type="Proteomes" id="UP000050360">
    <property type="component" value="Unassembled WGS sequence"/>
</dbReference>
<organism evidence="1 2">
    <name type="scientific">Candidatus Methanoperedens nitratireducens</name>
    <dbReference type="NCBI Taxonomy" id="1392998"/>
    <lineage>
        <taxon>Archaea</taxon>
        <taxon>Methanobacteriati</taxon>
        <taxon>Methanobacteriota</taxon>
        <taxon>Stenosarchaea group</taxon>
        <taxon>Methanomicrobia</taxon>
        <taxon>Methanosarcinales</taxon>
        <taxon>ANME-2 cluster</taxon>
        <taxon>Candidatus Methanoperedentaceae</taxon>
        <taxon>Candidatus Methanoperedens</taxon>
    </lineage>
</organism>
<proteinExistence type="predicted"/>
<name>A0A0P8A7V4_9EURY</name>
<evidence type="ECO:0008006" key="3">
    <source>
        <dbReference type="Google" id="ProtNLM"/>
    </source>
</evidence>
<dbReference type="PIRSF" id="PIRSF006606">
    <property type="entry name" value="UCP006606"/>
    <property type="match status" value="1"/>
</dbReference>
<dbReference type="EMBL" id="LKCM01000102">
    <property type="protein sequence ID" value="KPQ44238.1"/>
    <property type="molecule type" value="Genomic_DNA"/>
</dbReference>
<accession>A0A0P8A7V4</accession>
<dbReference type="AlphaFoldDB" id="A0A0P8A7V4"/>
<evidence type="ECO:0000313" key="2">
    <source>
        <dbReference type="Proteomes" id="UP000050360"/>
    </source>
</evidence>
<evidence type="ECO:0000313" key="1">
    <source>
        <dbReference type="EMBL" id="KPQ44238.1"/>
    </source>
</evidence>
<dbReference type="Pfam" id="PF04009">
    <property type="entry name" value="DUF356"/>
    <property type="match status" value="1"/>
</dbReference>
<dbReference type="InterPro" id="IPR007154">
    <property type="entry name" value="DUF356"/>
</dbReference>
<reference evidence="1 2" key="1">
    <citation type="submission" date="2015-09" db="EMBL/GenBank/DDBJ databases">
        <title>A metagenomics-based metabolic model of nitrate-dependent anaerobic oxidation of methane by Methanoperedens-like archaea.</title>
        <authorList>
            <person name="Arshad A."/>
            <person name="Speth D.R."/>
            <person name="De Graaf R.M."/>
            <person name="Op Den Camp H.J."/>
            <person name="Jetten M.S."/>
            <person name="Welte C.U."/>
        </authorList>
    </citation>
    <scope>NUCLEOTIDE SEQUENCE [LARGE SCALE GENOMIC DNA]</scope>
</reference>
<sequence length="132" mass="14732">MNSMAVVRADDASKVKIALYDLVRYANLTFSDQARKLEPTFADNILTHIMKSPLRGCCSSAAIVPLEDQASVAIGRLRKIHPPAHVIIVSPRHEIYHELVNYVDILPEIDVNFEQNFGFEAVRETAKETVGV</sequence>
<comment type="caution">
    <text evidence="1">The sequence shown here is derived from an EMBL/GenBank/DDBJ whole genome shotgun (WGS) entry which is preliminary data.</text>
</comment>